<sequence>NEQFSDNRIWNATIEQFYKEMRPEEFLIKHSLTSQKPSPFDDLPVEADPYVIDAAVIQGANTLFHGEAILFVFLVACQIFTLGEIRGCNYLGKSVKSSVRKGELSISRKKVLEGVMATHFPSLDKEEIWRLCREIVNRRMRYIFTECLDTFPWFTLR</sequence>
<proteinExistence type="predicted"/>
<feature type="non-terminal residue" evidence="1">
    <location>
        <position position="1"/>
    </location>
</feature>
<dbReference type="Proteomes" id="UP000749559">
    <property type="component" value="Unassembled WGS sequence"/>
</dbReference>
<evidence type="ECO:0000313" key="1">
    <source>
        <dbReference type="EMBL" id="CAH1791467.1"/>
    </source>
</evidence>
<evidence type="ECO:0000313" key="2">
    <source>
        <dbReference type="Proteomes" id="UP000749559"/>
    </source>
</evidence>
<protein>
    <recommendedName>
        <fullName evidence="3">BEN domain-containing protein</fullName>
    </recommendedName>
</protein>
<name>A0A8S4PCN4_OWEFU</name>
<dbReference type="EMBL" id="CAIIXF020000008">
    <property type="protein sequence ID" value="CAH1791467.1"/>
    <property type="molecule type" value="Genomic_DNA"/>
</dbReference>
<keyword evidence="2" id="KW-1185">Reference proteome</keyword>
<accession>A0A8S4PCN4</accession>
<reference evidence="1" key="1">
    <citation type="submission" date="2022-03" db="EMBL/GenBank/DDBJ databases">
        <authorList>
            <person name="Martin C."/>
        </authorList>
    </citation>
    <scope>NUCLEOTIDE SEQUENCE</scope>
</reference>
<gene>
    <name evidence="1" type="ORF">OFUS_LOCUS16544</name>
</gene>
<dbReference type="AlphaFoldDB" id="A0A8S4PCN4"/>
<evidence type="ECO:0008006" key="3">
    <source>
        <dbReference type="Google" id="ProtNLM"/>
    </source>
</evidence>
<comment type="caution">
    <text evidence="1">The sequence shown here is derived from an EMBL/GenBank/DDBJ whole genome shotgun (WGS) entry which is preliminary data.</text>
</comment>
<organism evidence="1 2">
    <name type="scientific">Owenia fusiformis</name>
    <name type="common">Polychaete worm</name>
    <dbReference type="NCBI Taxonomy" id="6347"/>
    <lineage>
        <taxon>Eukaryota</taxon>
        <taxon>Metazoa</taxon>
        <taxon>Spiralia</taxon>
        <taxon>Lophotrochozoa</taxon>
        <taxon>Annelida</taxon>
        <taxon>Polychaeta</taxon>
        <taxon>Sedentaria</taxon>
        <taxon>Canalipalpata</taxon>
        <taxon>Sabellida</taxon>
        <taxon>Oweniida</taxon>
        <taxon>Oweniidae</taxon>
        <taxon>Owenia</taxon>
    </lineage>
</organism>